<name>A0A1V2GWN8_9PROT</name>
<keyword evidence="2 3" id="KW-0378">Hydrolase</keyword>
<reference evidence="5 6" key="1">
    <citation type="submission" date="2016-10" db="EMBL/GenBank/DDBJ databases">
        <title>Draft Genome sequence of Roseomonas sp. strain M3.</title>
        <authorList>
            <person name="Subhash Y."/>
            <person name="Lee S."/>
        </authorList>
    </citation>
    <scope>NUCLEOTIDE SEQUENCE [LARGE SCALE GENOMIC DNA]</scope>
    <source>
        <strain evidence="5 6">M3</strain>
    </source>
</reference>
<dbReference type="OrthoDB" id="9801856at2"/>
<dbReference type="Proteomes" id="UP000188879">
    <property type="component" value="Unassembled WGS sequence"/>
</dbReference>
<dbReference type="RefSeq" id="WP_076959775.1">
    <property type="nucleotide sequence ID" value="NZ_MLCO01000282.1"/>
</dbReference>
<gene>
    <name evidence="5" type="ORF">BKE38_23790</name>
</gene>
<dbReference type="PANTHER" id="PTHR11049">
    <property type="entry name" value="ACYL COENZYME A THIOESTER HYDROLASE"/>
    <property type="match status" value="1"/>
</dbReference>
<dbReference type="CDD" id="cd03442">
    <property type="entry name" value="BFIT_BACH"/>
    <property type="match status" value="1"/>
</dbReference>
<feature type="domain" description="HotDog ACOT-type" evidence="4">
    <location>
        <begin position="3"/>
        <end position="115"/>
    </location>
</feature>
<feature type="domain" description="HotDog ACOT-type" evidence="4">
    <location>
        <begin position="129"/>
        <end position="241"/>
    </location>
</feature>
<dbReference type="AlphaFoldDB" id="A0A1V2GWN8"/>
<dbReference type="GO" id="GO:0009062">
    <property type="term" value="P:fatty acid catabolic process"/>
    <property type="evidence" value="ECO:0007669"/>
    <property type="project" value="TreeGrafter"/>
</dbReference>
<dbReference type="GO" id="GO:0052816">
    <property type="term" value="F:long-chain fatty acyl-CoA hydrolase activity"/>
    <property type="evidence" value="ECO:0007669"/>
    <property type="project" value="TreeGrafter"/>
</dbReference>
<comment type="similarity">
    <text evidence="1">Belongs to the acyl coenzyme A hydrolase family.</text>
</comment>
<evidence type="ECO:0000313" key="5">
    <source>
        <dbReference type="EMBL" id="ONG47350.1"/>
    </source>
</evidence>
<evidence type="ECO:0000256" key="3">
    <source>
        <dbReference type="PROSITE-ProRule" id="PRU01106"/>
    </source>
</evidence>
<evidence type="ECO:0000313" key="6">
    <source>
        <dbReference type="Proteomes" id="UP000188879"/>
    </source>
</evidence>
<dbReference type="PROSITE" id="PS51770">
    <property type="entry name" value="HOTDOG_ACOT"/>
    <property type="match status" value="2"/>
</dbReference>
<dbReference type="PANTHER" id="PTHR11049:SF24">
    <property type="entry name" value="CYTOSOLIC ACYL COENZYME A THIOESTER HYDROLASE"/>
    <property type="match status" value="1"/>
</dbReference>
<sequence>MPANLPVRLFDIVTPGSTNHHGTLFGGIGLAHMDKVAFIAAARFGRADFVTASCERIDFAAPCRLGDIVTVEGQVARRGRRSLGVEVRLLAEAPLTGEIRHCGGGLFSMVAIGEPAPVFPELVEGAADTEEELRMVDLVLPGLTGQGGRMAAGRSIDAMARAAWIAATRATRQELQVAESRDVVLEQPIAPGEVMELVPRIEGTTADGAWVGVELRAEDVLTGVQRRCGGGRFRLAAVSALAAVAA</sequence>
<accession>A0A1V2GWN8</accession>
<protein>
    <recommendedName>
        <fullName evidence="4">HotDog ACOT-type domain-containing protein</fullName>
    </recommendedName>
</protein>
<dbReference type="GO" id="GO:0005829">
    <property type="term" value="C:cytosol"/>
    <property type="evidence" value="ECO:0007669"/>
    <property type="project" value="TreeGrafter"/>
</dbReference>
<dbReference type="InterPro" id="IPR033120">
    <property type="entry name" value="HOTDOG_ACOT"/>
</dbReference>
<evidence type="ECO:0000256" key="2">
    <source>
        <dbReference type="ARBA" id="ARBA00022801"/>
    </source>
</evidence>
<keyword evidence="6" id="KW-1185">Reference proteome</keyword>
<dbReference type="GO" id="GO:0006637">
    <property type="term" value="P:acyl-CoA metabolic process"/>
    <property type="evidence" value="ECO:0007669"/>
    <property type="project" value="TreeGrafter"/>
</dbReference>
<evidence type="ECO:0000256" key="1">
    <source>
        <dbReference type="ARBA" id="ARBA00010458"/>
    </source>
</evidence>
<dbReference type="EMBL" id="MLCO01000282">
    <property type="protein sequence ID" value="ONG47350.1"/>
    <property type="molecule type" value="Genomic_DNA"/>
</dbReference>
<comment type="caution">
    <text evidence="5">The sequence shown here is derived from an EMBL/GenBank/DDBJ whole genome shotgun (WGS) entry which is preliminary data.</text>
</comment>
<dbReference type="InterPro" id="IPR006683">
    <property type="entry name" value="Thioestr_dom"/>
</dbReference>
<dbReference type="Gene3D" id="3.10.129.10">
    <property type="entry name" value="Hotdog Thioesterase"/>
    <property type="match status" value="2"/>
</dbReference>
<dbReference type="SUPFAM" id="SSF54637">
    <property type="entry name" value="Thioesterase/thiol ester dehydrase-isomerase"/>
    <property type="match status" value="2"/>
</dbReference>
<dbReference type="InterPro" id="IPR040170">
    <property type="entry name" value="Cytosol_ACT"/>
</dbReference>
<dbReference type="Pfam" id="PF03061">
    <property type="entry name" value="4HBT"/>
    <property type="match status" value="1"/>
</dbReference>
<organism evidence="5 6">
    <name type="scientific">Teichococcus deserti</name>
    <dbReference type="NCBI Taxonomy" id="1817963"/>
    <lineage>
        <taxon>Bacteria</taxon>
        <taxon>Pseudomonadati</taxon>
        <taxon>Pseudomonadota</taxon>
        <taxon>Alphaproteobacteria</taxon>
        <taxon>Acetobacterales</taxon>
        <taxon>Roseomonadaceae</taxon>
        <taxon>Roseomonas</taxon>
    </lineage>
</organism>
<proteinExistence type="inferred from homology"/>
<dbReference type="InterPro" id="IPR029069">
    <property type="entry name" value="HotDog_dom_sf"/>
</dbReference>
<evidence type="ECO:0000259" key="4">
    <source>
        <dbReference type="PROSITE" id="PS51770"/>
    </source>
</evidence>